<dbReference type="RefSeq" id="XP_047740541.1">
    <property type="nucleotide sequence ID" value="XM_047884585.1"/>
</dbReference>
<feature type="transmembrane region" description="Helical" evidence="1">
    <location>
        <begin position="120"/>
        <end position="142"/>
    </location>
</feature>
<reference evidence="3" key="1">
    <citation type="submission" date="2025-08" db="UniProtKB">
        <authorList>
            <consortium name="RefSeq"/>
        </authorList>
    </citation>
    <scope>IDENTIFICATION</scope>
    <source>
        <tissue evidence="3">Whole organism</tissue>
    </source>
</reference>
<evidence type="ECO:0000313" key="3">
    <source>
        <dbReference type="RefSeq" id="XP_047740541.1"/>
    </source>
</evidence>
<protein>
    <submittedName>
        <fullName evidence="3">Uncharacterized protein LOC125179192</fullName>
    </submittedName>
</protein>
<feature type="transmembrane region" description="Helical" evidence="1">
    <location>
        <begin position="91"/>
        <end position="114"/>
    </location>
</feature>
<feature type="transmembrane region" description="Helical" evidence="1">
    <location>
        <begin position="53"/>
        <end position="79"/>
    </location>
</feature>
<evidence type="ECO:0000313" key="2">
    <source>
        <dbReference type="Proteomes" id="UP000694843"/>
    </source>
</evidence>
<keyword evidence="2" id="KW-1185">Reference proteome</keyword>
<keyword evidence="1" id="KW-0472">Membrane</keyword>
<dbReference type="InterPro" id="IPR038050">
    <property type="entry name" value="Neuro_actylchol_rec"/>
</dbReference>
<dbReference type="OrthoDB" id="6382268at2759"/>
<dbReference type="KEGG" id="hazt:125179192"/>
<sequence>MSLFMVRYSGFQVPNNCTPRTITITVRNQSNLTLDCLGPFFVVLAKQVLLESLYGGFVLSIFMPVVVITTIGISTLFFAFEDFTDRISVTLSCLIVLAGLYSQICVVIPISAAPKLVDVYFFYAIVRMFFVCIHHLGVYRWLIYLKNQQHRRNNISESTNKTKGISCKAATKNIKGATSVPALGPSEVDTGGNTVEGLESPKKRSFFDSNMITPVFIGHQNTKGEDNADDAGAANAEADKQFSKMYAKFKVANNISFVLGGVFDLLFFGCVAPMIILSRQYVFAQFPSVTLSQ</sequence>
<organism evidence="2 3">
    <name type="scientific">Hyalella azteca</name>
    <name type="common">Amphipod</name>
    <dbReference type="NCBI Taxonomy" id="294128"/>
    <lineage>
        <taxon>Eukaryota</taxon>
        <taxon>Metazoa</taxon>
        <taxon>Ecdysozoa</taxon>
        <taxon>Arthropoda</taxon>
        <taxon>Crustacea</taxon>
        <taxon>Multicrustacea</taxon>
        <taxon>Malacostraca</taxon>
        <taxon>Eumalacostraca</taxon>
        <taxon>Peracarida</taxon>
        <taxon>Amphipoda</taxon>
        <taxon>Senticaudata</taxon>
        <taxon>Talitrida</taxon>
        <taxon>Talitroidea</taxon>
        <taxon>Hyalellidae</taxon>
        <taxon>Hyalella</taxon>
    </lineage>
</organism>
<name>A0A979FTM0_HYAAZ</name>
<dbReference type="Proteomes" id="UP000694843">
    <property type="component" value="Unplaced"/>
</dbReference>
<dbReference type="AlphaFoldDB" id="A0A979FTM0"/>
<dbReference type="GeneID" id="125179192"/>
<keyword evidence="1" id="KW-0812">Transmembrane</keyword>
<dbReference type="Gene3D" id="1.20.58.390">
    <property type="entry name" value="Neurotransmitter-gated ion-channel transmembrane domain"/>
    <property type="match status" value="1"/>
</dbReference>
<feature type="transmembrane region" description="Helical" evidence="1">
    <location>
        <begin position="251"/>
        <end position="276"/>
    </location>
</feature>
<keyword evidence="1" id="KW-1133">Transmembrane helix</keyword>
<evidence type="ECO:0000256" key="1">
    <source>
        <dbReference type="SAM" id="Phobius"/>
    </source>
</evidence>
<proteinExistence type="predicted"/>
<gene>
    <name evidence="3" type="primary">LOC125179192</name>
</gene>
<accession>A0A979FTM0</accession>